<proteinExistence type="inferred from homology"/>
<name>A0A8J2YED7_9BACL</name>
<evidence type="ECO:0008006" key="10">
    <source>
        <dbReference type="Google" id="ProtNLM"/>
    </source>
</evidence>
<evidence type="ECO:0000259" key="7">
    <source>
        <dbReference type="Pfam" id="PF03711"/>
    </source>
</evidence>
<evidence type="ECO:0000256" key="5">
    <source>
        <dbReference type="ARBA" id="ARBA00023239"/>
    </source>
</evidence>
<dbReference type="CDD" id="cd00615">
    <property type="entry name" value="Orn_deC_like"/>
    <property type="match status" value="1"/>
</dbReference>
<dbReference type="PANTHER" id="PTHR43277:SF3">
    <property type="entry name" value="DECARBOXYLASE, PUTATIVE-RELATED"/>
    <property type="match status" value="1"/>
</dbReference>
<comment type="cofactor">
    <cofactor evidence="1">
        <name>pyridoxal 5'-phosphate</name>
        <dbReference type="ChEBI" id="CHEBI:597326"/>
    </cofactor>
</comment>
<accession>A0A8J2YED7</accession>
<dbReference type="Gene3D" id="3.40.640.10">
    <property type="entry name" value="Type I PLP-dependent aspartate aminotransferase-like (Major domain)"/>
    <property type="match status" value="1"/>
</dbReference>
<dbReference type="InterPro" id="IPR008286">
    <property type="entry name" value="Prn/Lys/Arg_de-COase_C"/>
</dbReference>
<dbReference type="Pfam" id="PF01276">
    <property type="entry name" value="OKR_DC_1"/>
    <property type="match status" value="1"/>
</dbReference>
<keyword evidence="5" id="KW-0456">Lyase</keyword>
<dbReference type="InterPro" id="IPR000310">
    <property type="entry name" value="Orn/Lys/Arg_deCO2ase_major_dom"/>
</dbReference>
<dbReference type="EMBL" id="BMHQ01000008">
    <property type="protein sequence ID" value="GGE22071.1"/>
    <property type="molecule type" value="Genomic_DNA"/>
</dbReference>
<protein>
    <recommendedName>
        <fullName evidence="10">Arginine/lysine/ornithine decarboxylase</fullName>
    </recommendedName>
</protein>
<comment type="similarity">
    <text evidence="2">Belongs to the Orn/Lys/Arg decarboxylase class-I family.</text>
</comment>
<feature type="domain" description="Orn/Lys/Arg decarboxylases family 1 pyridoxal-P attachment site" evidence="6">
    <location>
        <begin position="9"/>
        <end position="310"/>
    </location>
</feature>
<dbReference type="RefSeq" id="WP_188648237.1">
    <property type="nucleotide sequence ID" value="NZ_BMHQ01000008.1"/>
</dbReference>
<dbReference type="InterPro" id="IPR015421">
    <property type="entry name" value="PyrdxlP-dep_Trfase_major"/>
</dbReference>
<evidence type="ECO:0000256" key="4">
    <source>
        <dbReference type="ARBA" id="ARBA00022898"/>
    </source>
</evidence>
<dbReference type="SUPFAM" id="SSF55904">
    <property type="entry name" value="Ornithine decarboxylase C-terminal domain"/>
    <property type="match status" value="1"/>
</dbReference>
<dbReference type="Pfam" id="PF03711">
    <property type="entry name" value="OKR_DC_1_C"/>
    <property type="match status" value="1"/>
</dbReference>
<evidence type="ECO:0000259" key="6">
    <source>
        <dbReference type="Pfam" id="PF01276"/>
    </source>
</evidence>
<dbReference type="SUPFAM" id="SSF53383">
    <property type="entry name" value="PLP-dependent transferases"/>
    <property type="match status" value="1"/>
</dbReference>
<gene>
    <name evidence="8" type="primary">yaaO</name>
    <name evidence="8" type="ORF">GCM10011571_25220</name>
</gene>
<evidence type="ECO:0000256" key="3">
    <source>
        <dbReference type="ARBA" id="ARBA00022793"/>
    </source>
</evidence>
<keyword evidence="9" id="KW-1185">Reference proteome</keyword>
<dbReference type="Gene3D" id="3.90.105.10">
    <property type="entry name" value="Molybdopterin biosynthesis moea protein, domain 2"/>
    <property type="match status" value="1"/>
</dbReference>
<dbReference type="PANTHER" id="PTHR43277">
    <property type="entry name" value="ARGININE DECARBOXYLASE"/>
    <property type="match status" value="1"/>
</dbReference>
<evidence type="ECO:0000256" key="1">
    <source>
        <dbReference type="ARBA" id="ARBA00001933"/>
    </source>
</evidence>
<dbReference type="Proteomes" id="UP000625210">
    <property type="component" value="Unassembled WGS sequence"/>
</dbReference>
<dbReference type="GO" id="GO:0016831">
    <property type="term" value="F:carboxy-lyase activity"/>
    <property type="evidence" value="ECO:0007669"/>
    <property type="project" value="UniProtKB-KW"/>
</dbReference>
<dbReference type="InterPro" id="IPR052357">
    <property type="entry name" value="Orn_Lys_Arg_decarboxylase-I"/>
</dbReference>
<comment type="caution">
    <text evidence="8">The sequence shown here is derived from an EMBL/GenBank/DDBJ whole genome shotgun (WGS) entry which is preliminary data.</text>
</comment>
<organism evidence="8 9">
    <name type="scientific">Marinithermofilum abyssi</name>
    <dbReference type="NCBI Taxonomy" id="1571185"/>
    <lineage>
        <taxon>Bacteria</taxon>
        <taxon>Bacillati</taxon>
        <taxon>Bacillota</taxon>
        <taxon>Bacilli</taxon>
        <taxon>Bacillales</taxon>
        <taxon>Thermoactinomycetaceae</taxon>
        <taxon>Marinithermofilum</taxon>
    </lineage>
</organism>
<feature type="domain" description="Orn/Lys/Arg decarboxylase C-terminal" evidence="7">
    <location>
        <begin position="400"/>
        <end position="453"/>
    </location>
</feature>
<reference evidence="8" key="1">
    <citation type="journal article" date="2014" name="Int. J. Syst. Evol. Microbiol.">
        <title>Complete genome sequence of Corynebacterium casei LMG S-19264T (=DSM 44701T), isolated from a smear-ripened cheese.</title>
        <authorList>
            <consortium name="US DOE Joint Genome Institute (JGI-PGF)"/>
            <person name="Walter F."/>
            <person name="Albersmeier A."/>
            <person name="Kalinowski J."/>
            <person name="Ruckert C."/>
        </authorList>
    </citation>
    <scope>NUCLEOTIDE SEQUENCE</scope>
    <source>
        <strain evidence="8">CGMCC 1.15179</strain>
    </source>
</reference>
<dbReference type="AlphaFoldDB" id="A0A8J2YED7"/>
<sequence length="477" mass="52910">MNENDQNRTPLLDALYHHLLKGKGNFHVPGHKQGRAWSGREKESFQQVLSLDLTELPGLDDLHHAEGPIQEAQELAANLFGAEQTFFLVGGSTAGNLALVMSCCEEGDRIIIQRNSHQSVFNGCKLAGAKPIYISGRLREDRPSQRVEAADLEQVLSRFPDAKAVFLTSPDYYGECQPLAELAEVCHRYGIPLLVDEAHGAHLGLHPELPLSALIQGADAVVQSTHKMLPAMTMASMLHLQGTRIDRDKTAGWLRTLQSSSPSYPLMASLDVARRLAAIEGKEKIGQVLKWLEGLRKHIHQLTHLTVVSPEAESDPLKLLIRAKDRRVAGRRMLRWLAEKGSYLEMADHRHVLAVFSMGTTEKDVEILAAHLEEMNQAVQEMPEGPVIQPISFPLWSESRGTYKEVVNMPRKEVLLHQAKNQIAAEMVVPYPPGIPIVLPGEVFTEQAIRCIEHVYLQGGQVRGCALGSPLKVYVLQ</sequence>
<dbReference type="InterPro" id="IPR015424">
    <property type="entry name" value="PyrdxlP-dep_Trfase"/>
</dbReference>
<dbReference type="InterPro" id="IPR036633">
    <property type="entry name" value="Prn/Lys/Arg_de-COase_C_sf"/>
</dbReference>
<keyword evidence="3" id="KW-0210">Decarboxylase</keyword>
<reference evidence="8" key="2">
    <citation type="submission" date="2020-09" db="EMBL/GenBank/DDBJ databases">
        <authorList>
            <person name="Sun Q."/>
            <person name="Zhou Y."/>
        </authorList>
    </citation>
    <scope>NUCLEOTIDE SEQUENCE</scope>
    <source>
        <strain evidence="8">CGMCC 1.15179</strain>
    </source>
</reference>
<evidence type="ECO:0000313" key="9">
    <source>
        <dbReference type="Proteomes" id="UP000625210"/>
    </source>
</evidence>
<evidence type="ECO:0000256" key="2">
    <source>
        <dbReference type="ARBA" id="ARBA00010671"/>
    </source>
</evidence>
<evidence type="ECO:0000313" key="8">
    <source>
        <dbReference type="EMBL" id="GGE22071.1"/>
    </source>
</evidence>
<keyword evidence="4" id="KW-0663">Pyridoxal phosphate</keyword>